<dbReference type="RefSeq" id="XP_018458646.1">
    <property type="nucleotide sequence ID" value="XM_018603144.1"/>
</dbReference>
<proteinExistence type="predicted"/>
<gene>
    <name evidence="2" type="primary">LOC108829491</name>
</gene>
<dbReference type="KEGG" id="rsz:108829491"/>
<dbReference type="Proteomes" id="UP000504610">
    <property type="component" value="Chromosome 4"/>
</dbReference>
<sequence length="247" mass="28947">MTQGRLDGWYFRKWSQAGKEVFLKSKAASLPVFAMSCFRLPKTVISKLSSIMSNFWWSSDEGAKKIHWIAWEWMCLLKSFGGMGFKDLESFNQALLAKQGWRLVNQPESLLARFLKSRYFPHENFLSAIMGTRPSFAWRSLLYGRELLSQRLKQEIGNGKDTKVWLDKWIDDPQEGLRPPWRKNHSFDVNLMVSSLINPDLRRWNLSTLQEIFVPGDIELILKRQPVVGREDFQSWKFHKKGTLTEK</sequence>
<keyword evidence="1" id="KW-1185">Reference proteome</keyword>
<reference evidence="2" key="2">
    <citation type="submission" date="2025-08" db="UniProtKB">
        <authorList>
            <consortium name="RefSeq"/>
        </authorList>
    </citation>
    <scope>IDENTIFICATION</scope>
    <source>
        <tissue evidence="2">Leaf</tissue>
    </source>
</reference>
<evidence type="ECO:0000313" key="2">
    <source>
        <dbReference type="RefSeq" id="XP_018458646.1"/>
    </source>
</evidence>
<dbReference type="AlphaFoldDB" id="A0A6J0LGN8"/>
<dbReference type="OrthoDB" id="1112049at2759"/>
<evidence type="ECO:0000313" key="1">
    <source>
        <dbReference type="Proteomes" id="UP000504610"/>
    </source>
</evidence>
<accession>A0A6J0LGN8</accession>
<dbReference type="GeneID" id="108829491"/>
<organism evidence="1 2">
    <name type="scientific">Raphanus sativus</name>
    <name type="common">Radish</name>
    <name type="synonym">Raphanus raphanistrum var. sativus</name>
    <dbReference type="NCBI Taxonomy" id="3726"/>
    <lineage>
        <taxon>Eukaryota</taxon>
        <taxon>Viridiplantae</taxon>
        <taxon>Streptophyta</taxon>
        <taxon>Embryophyta</taxon>
        <taxon>Tracheophyta</taxon>
        <taxon>Spermatophyta</taxon>
        <taxon>Magnoliopsida</taxon>
        <taxon>eudicotyledons</taxon>
        <taxon>Gunneridae</taxon>
        <taxon>Pentapetalae</taxon>
        <taxon>rosids</taxon>
        <taxon>malvids</taxon>
        <taxon>Brassicales</taxon>
        <taxon>Brassicaceae</taxon>
        <taxon>Brassiceae</taxon>
        <taxon>Raphanus</taxon>
    </lineage>
</organism>
<reference evidence="1" key="1">
    <citation type="journal article" date="2019" name="Database">
        <title>The radish genome database (RadishGD): an integrated information resource for radish genomics.</title>
        <authorList>
            <person name="Yu H.J."/>
            <person name="Baek S."/>
            <person name="Lee Y.J."/>
            <person name="Cho A."/>
            <person name="Mun J.H."/>
        </authorList>
    </citation>
    <scope>NUCLEOTIDE SEQUENCE [LARGE SCALE GENOMIC DNA]</scope>
    <source>
        <strain evidence="1">cv. WK10039</strain>
    </source>
</reference>
<name>A0A6J0LGN8_RAPSA</name>
<dbReference type="PANTHER" id="PTHR33116:SF86">
    <property type="entry name" value="REVERSE TRANSCRIPTASE DOMAIN-CONTAINING PROTEIN"/>
    <property type="match status" value="1"/>
</dbReference>
<dbReference type="PANTHER" id="PTHR33116">
    <property type="entry name" value="REVERSE TRANSCRIPTASE ZINC-BINDING DOMAIN-CONTAINING PROTEIN-RELATED-RELATED"/>
    <property type="match status" value="1"/>
</dbReference>
<protein>
    <submittedName>
        <fullName evidence="2">Uncharacterized mitochondrial protein AtMg00310-like</fullName>
    </submittedName>
</protein>